<comment type="caution">
    <text evidence="6">The sequence shown here is derived from an EMBL/GenBank/DDBJ whole genome shotgun (WGS) entry which is preliminary data.</text>
</comment>
<feature type="compositionally biased region" description="Acidic residues" evidence="3">
    <location>
        <begin position="381"/>
        <end position="396"/>
    </location>
</feature>
<evidence type="ECO:0000256" key="1">
    <source>
        <dbReference type="ARBA" id="ARBA00006712"/>
    </source>
</evidence>
<accession>A0A9P8TC32</accession>
<feature type="domain" description="Protein HGH1 C-terminal" evidence="5">
    <location>
        <begin position="290"/>
        <end position="342"/>
    </location>
</feature>
<dbReference type="AlphaFoldDB" id="A0A9P8TC32"/>
<protein>
    <recommendedName>
        <fullName evidence="2">Protein HGH1 homolog</fullName>
    </recommendedName>
</protein>
<keyword evidence="7" id="KW-1185">Reference proteome</keyword>
<dbReference type="InterPro" id="IPR007205">
    <property type="entry name" value="Protein_HGH1_N"/>
</dbReference>
<dbReference type="Proteomes" id="UP000774326">
    <property type="component" value="Unassembled WGS sequence"/>
</dbReference>
<evidence type="ECO:0000259" key="4">
    <source>
        <dbReference type="Pfam" id="PF04063"/>
    </source>
</evidence>
<dbReference type="InterPro" id="IPR016024">
    <property type="entry name" value="ARM-type_fold"/>
</dbReference>
<organism evidence="6 7">
    <name type="scientific">Wickerhamomyces pijperi</name>
    <name type="common">Yeast</name>
    <name type="synonym">Pichia pijperi</name>
    <dbReference type="NCBI Taxonomy" id="599730"/>
    <lineage>
        <taxon>Eukaryota</taxon>
        <taxon>Fungi</taxon>
        <taxon>Dikarya</taxon>
        <taxon>Ascomycota</taxon>
        <taxon>Saccharomycotina</taxon>
        <taxon>Saccharomycetes</taxon>
        <taxon>Phaffomycetales</taxon>
        <taxon>Wickerhamomycetaceae</taxon>
        <taxon>Wickerhamomyces</taxon>
    </lineage>
</organism>
<dbReference type="InterPro" id="IPR011989">
    <property type="entry name" value="ARM-like"/>
</dbReference>
<reference evidence="6" key="1">
    <citation type="journal article" date="2021" name="Open Biol.">
        <title>Shared evolutionary footprints suggest mitochondrial oxidative damage underlies multiple complex I losses in fungi.</title>
        <authorList>
            <person name="Schikora-Tamarit M.A."/>
            <person name="Marcet-Houben M."/>
            <person name="Nosek J."/>
            <person name="Gabaldon T."/>
        </authorList>
    </citation>
    <scope>NUCLEOTIDE SEQUENCE</scope>
    <source>
        <strain evidence="6">CBS2887</strain>
    </source>
</reference>
<evidence type="ECO:0000256" key="3">
    <source>
        <dbReference type="SAM" id="MobiDB-lite"/>
    </source>
</evidence>
<dbReference type="Pfam" id="PF04063">
    <property type="entry name" value="DUF383"/>
    <property type="match status" value="1"/>
</dbReference>
<name>A0A9P8TC32_WICPI</name>
<proteinExistence type="inferred from homology"/>
<dbReference type="Pfam" id="PF04064">
    <property type="entry name" value="DUF384"/>
    <property type="match status" value="1"/>
</dbReference>
<evidence type="ECO:0000313" key="6">
    <source>
        <dbReference type="EMBL" id="KAH3673249.1"/>
    </source>
</evidence>
<dbReference type="Gene3D" id="1.25.10.10">
    <property type="entry name" value="Leucine-rich Repeat Variant"/>
    <property type="match status" value="1"/>
</dbReference>
<dbReference type="InterPro" id="IPR007206">
    <property type="entry name" value="Protein_HGH1_C"/>
</dbReference>
<dbReference type="PANTHER" id="PTHR13387">
    <property type="entry name" value="PROTEIN HGH1 HOMOLOG"/>
    <property type="match status" value="1"/>
</dbReference>
<reference evidence="6" key="2">
    <citation type="submission" date="2021-01" db="EMBL/GenBank/DDBJ databases">
        <authorList>
            <person name="Schikora-Tamarit M.A."/>
        </authorList>
    </citation>
    <scope>NUCLEOTIDE SEQUENCE</scope>
    <source>
        <strain evidence="6">CBS2887</strain>
    </source>
</reference>
<feature type="region of interest" description="Disordered" evidence="3">
    <location>
        <begin position="375"/>
        <end position="396"/>
    </location>
</feature>
<dbReference type="EMBL" id="JAEUBG010005684">
    <property type="protein sequence ID" value="KAH3673249.1"/>
    <property type="molecule type" value="Genomic_DNA"/>
</dbReference>
<evidence type="ECO:0000313" key="7">
    <source>
        <dbReference type="Proteomes" id="UP000774326"/>
    </source>
</evidence>
<comment type="similarity">
    <text evidence="1">Belongs to the HGH1 family.</text>
</comment>
<dbReference type="PANTHER" id="PTHR13387:SF9">
    <property type="entry name" value="PROTEIN HGH1 HOMOLOG"/>
    <property type="match status" value="1"/>
</dbReference>
<feature type="domain" description="Protein HGH1 N-terminal" evidence="4">
    <location>
        <begin position="96"/>
        <end position="285"/>
    </location>
</feature>
<dbReference type="InterPro" id="IPR039717">
    <property type="entry name" value="Hgh1"/>
</dbReference>
<sequence>MPTELEELTQFLHHPQPPVRTVAIQNLIGFSQGPQASVFKYDNFMPIKDLKILARDKGRAMVQQALTILVNLCEDLEIRDMIAEDDSFLKHVISIIIDLENINSDLAAILLTNIAKNTKIKRIFDWEIEPSNKEVFKSNKVVDCLLDVFVKGCDKKLNKVCNYDYLSFFFADFTRFSEIRKYFVTEQEYDGVVPISKILAFTEKYDSRIRREGVAATIKNALFEISSHEDLINEELEVNILPYLLLPIATSKDADLDEEELFNLPDELQLLPPDKERDPSPQIICNHLESILLLCSTKHIRDLLRSKSVYALIRELHKNIKNDEVEDLCSRIVDMLMRDEDASNAHIEEVLEKDDDEEGEFDKIHEAILGEDGVKEKKEIEVEEEDSDNDEIMEVV</sequence>
<dbReference type="OrthoDB" id="338814at2759"/>
<dbReference type="SUPFAM" id="SSF48371">
    <property type="entry name" value="ARM repeat"/>
    <property type="match status" value="1"/>
</dbReference>
<gene>
    <name evidence="6" type="ORF">WICPIJ_009868</name>
</gene>
<evidence type="ECO:0000259" key="5">
    <source>
        <dbReference type="Pfam" id="PF04064"/>
    </source>
</evidence>
<evidence type="ECO:0000256" key="2">
    <source>
        <dbReference type="ARBA" id="ARBA00014076"/>
    </source>
</evidence>